<dbReference type="EMBL" id="MU863636">
    <property type="protein sequence ID" value="KAK4101275.1"/>
    <property type="molecule type" value="Genomic_DNA"/>
</dbReference>
<keyword evidence="5 6" id="KW-0349">Heme</keyword>
<dbReference type="InterPro" id="IPR001128">
    <property type="entry name" value="Cyt_P450"/>
</dbReference>
<gene>
    <name evidence="8" type="ORF">N658DRAFT_486297</name>
</gene>
<organism evidence="8 9">
    <name type="scientific">Parathielavia hyrcaniae</name>
    <dbReference type="NCBI Taxonomy" id="113614"/>
    <lineage>
        <taxon>Eukaryota</taxon>
        <taxon>Fungi</taxon>
        <taxon>Dikarya</taxon>
        <taxon>Ascomycota</taxon>
        <taxon>Pezizomycotina</taxon>
        <taxon>Sordariomycetes</taxon>
        <taxon>Sordariomycetidae</taxon>
        <taxon>Sordariales</taxon>
        <taxon>Chaetomiaceae</taxon>
        <taxon>Parathielavia</taxon>
    </lineage>
</organism>
<reference evidence="8" key="1">
    <citation type="journal article" date="2023" name="Mol. Phylogenet. Evol.">
        <title>Genome-scale phylogeny and comparative genomics of the fungal order Sordariales.</title>
        <authorList>
            <person name="Hensen N."/>
            <person name="Bonometti L."/>
            <person name="Westerberg I."/>
            <person name="Brannstrom I.O."/>
            <person name="Guillou S."/>
            <person name="Cros-Aarteil S."/>
            <person name="Calhoun S."/>
            <person name="Haridas S."/>
            <person name="Kuo A."/>
            <person name="Mondo S."/>
            <person name="Pangilinan J."/>
            <person name="Riley R."/>
            <person name="LaButti K."/>
            <person name="Andreopoulos B."/>
            <person name="Lipzen A."/>
            <person name="Chen C."/>
            <person name="Yan M."/>
            <person name="Daum C."/>
            <person name="Ng V."/>
            <person name="Clum A."/>
            <person name="Steindorff A."/>
            <person name="Ohm R.A."/>
            <person name="Martin F."/>
            <person name="Silar P."/>
            <person name="Natvig D.O."/>
            <person name="Lalanne C."/>
            <person name="Gautier V."/>
            <person name="Ament-Velasquez S.L."/>
            <person name="Kruys A."/>
            <person name="Hutchinson M.I."/>
            <person name="Powell A.J."/>
            <person name="Barry K."/>
            <person name="Miller A.N."/>
            <person name="Grigoriev I.V."/>
            <person name="Debuchy R."/>
            <person name="Gladieux P."/>
            <person name="Hiltunen Thoren M."/>
            <person name="Johannesson H."/>
        </authorList>
    </citation>
    <scope>NUCLEOTIDE SEQUENCE</scope>
    <source>
        <strain evidence="8">CBS 757.83</strain>
    </source>
</reference>
<feature type="binding site" description="axial binding residue" evidence="5">
    <location>
        <position position="450"/>
    </location>
    <ligand>
        <name>heme</name>
        <dbReference type="ChEBI" id="CHEBI:30413"/>
    </ligand>
    <ligandPart>
        <name>Fe</name>
        <dbReference type="ChEBI" id="CHEBI:18248"/>
    </ligandPart>
</feature>
<dbReference type="Proteomes" id="UP001305647">
    <property type="component" value="Unassembled WGS sequence"/>
</dbReference>
<dbReference type="SUPFAM" id="SSF48264">
    <property type="entry name" value="Cytochrome P450"/>
    <property type="match status" value="1"/>
</dbReference>
<comment type="cofactor">
    <cofactor evidence="5">
        <name>heme</name>
        <dbReference type="ChEBI" id="CHEBI:30413"/>
    </cofactor>
</comment>
<dbReference type="PANTHER" id="PTHR46300:SF6">
    <property type="entry name" value="CYTOCHROME P450 2C30"/>
    <property type="match status" value="1"/>
</dbReference>
<proteinExistence type="inferred from homology"/>
<evidence type="ECO:0000256" key="4">
    <source>
        <dbReference type="ARBA" id="ARBA00023004"/>
    </source>
</evidence>
<keyword evidence="9" id="KW-1185">Reference proteome</keyword>
<dbReference type="GO" id="GO:0004497">
    <property type="term" value="F:monooxygenase activity"/>
    <property type="evidence" value="ECO:0007669"/>
    <property type="project" value="UniProtKB-KW"/>
</dbReference>
<dbReference type="PANTHER" id="PTHR46300">
    <property type="entry name" value="P450, PUTATIVE (EUROFUNG)-RELATED-RELATED"/>
    <property type="match status" value="1"/>
</dbReference>
<dbReference type="InterPro" id="IPR036396">
    <property type="entry name" value="Cyt_P450_sf"/>
</dbReference>
<dbReference type="Gene3D" id="1.10.630.10">
    <property type="entry name" value="Cytochrome P450"/>
    <property type="match status" value="1"/>
</dbReference>
<evidence type="ECO:0000256" key="7">
    <source>
        <dbReference type="SAM" id="SignalP"/>
    </source>
</evidence>
<keyword evidence="7" id="KW-0732">Signal</keyword>
<name>A0AAN6T153_9PEZI</name>
<dbReference type="InterPro" id="IPR050364">
    <property type="entry name" value="Cytochrome_P450_fung"/>
</dbReference>
<feature type="signal peptide" evidence="7">
    <location>
        <begin position="1"/>
        <end position="19"/>
    </location>
</feature>
<evidence type="ECO:0000256" key="6">
    <source>
        <dbReference type="RuleBase" id="RU000461"/>
    </source>
</evidence>
<dbReference type="PRINTS" id="PR00463">
    <property type="entry name" value="EP450I"/>
</dbReference>
<comment type="caution">
    <text evidence="8">The sequence shown here is derived from an EMBL/GenBank/DDBJ whole genome shotgun (WGS) entry which is preliminary data.</text>
</comment>
<evidence type="ECO:0000313" key="8">
    <source>
        <dbReference type="EMBL" id="KAK4101275.1"/>
    </source>
</evidence>
<accession>A0AAN6T153</accession>
<feature type="chain" id="PRO_5042881316" evidence="7">
    <location>
        <begin position="20"/>
        <end position="531"/>
    </location>
</feature>
<evidence type="ECO:0000256" key="5">
    <source>
        <dbReference type="PIRSR" id="PIRSR602401-1"/>
    </source>
</evidence>
<keyword evidence="6" id="KW-0503">Monooxygenase</keyword>
<comment type="similarity">
    <text evidence="1 6">Belongs to the cytochrome P450 family.</text>
</comment>
<evidence type="ECO:0000256" key="2">
    <source>
        <dbReference type="ARBA" id="ARBA00022723"/>
    </source>
</evidence>
<dbReference type="GO" id="GO:0016705">
    <property type="term" value="F:oxidoreductase activity, acting on paired donors, with incorporation or reduction of molecular oxygen"/>
    <property type="evidence" value="ECO:0007669"/>
    <property type="project" value="InterPro"/>
</dbReference>
<dbReference type="GO" id="GO:0020037">
    <property type="term" value="F:heme binding"/>
    <property type="evidence" value="ECO:0007669"/>
    <property type="project" value="InterPro"/>
</dbReference>
<reference evidence="8" key="2">
    <citation type="submission" date="2023-05" db="EMBL/GenBank/DDBJ databases">
        <authorList>
            <consortium name="Lawrence Berkeley National Laboratory"/>
            <person name="Steindorff A."/>
            <person name="Hensen N."/>
            <person name="Bonometti L."/>
            <person name="Westerberg I."/>
            <person name="Brannstrom I.O."/>
            <person name="Guillou S."/>
            <person name="Cros-Aarteil S."/>
            <person name="Calhoun S."/>
            <person name="Haridas S."/>
            <person name="Kuo A."/>
            <person name="Mondo S."/>
            <person name="Pangilinan J."/>
            <person name="Riley R."/>
            <person name="Labutti K."/>
            <person name="Andreopoulos B."/>
            <person name="Lipzen A."/>
            <person name="Chen C."/>
            <person name="Yanf M."/>
            <person name="Daum C."/>
            <person name="Ng V."/>
            <person name="Clum A."/>
            <person name="Ohm R."/>
            <person name="Martin F."/>
            <person name="Silar P."/>
            <person name="Natvig D."/>
            <person name="Lalanne C."/>
            <person name="Gautier V."/>
            <person name="Ament-Velasquez S.L."/>
            <person name="Kruys A."/>
            <person name="Hutchinson M.I."/>
            <person name="Powell A.J."/>
            <person name="Barry K."/>
            <person name="Miller A.N."/>
            <person name="Grigoriev I.V."/>
            <person name="Debuchy R."/>
            <person name="Gladieux P."/>
            <person name="Thoren M.H."/>
            <person name="Johannesson H."/>
        </authorList>
    </citation>
    <scope>NUCLEOTIDE SEQUENCE</scope>
    <source>
        <strain evidence="8">CBS 757.83</strain>
    </source>
</reference>
<dbReference type="AlphaFoldDB" id="A0AAN6T153"/>
<sequence length="531" mass="61506">MEGLTLLFLYLAIPSLLYSAVKQYLTWRKNVGSKPRFPGPQQLPIVGHVHDLSRFSLWLKFKEWADEHGPIYYTKVLDQRLIIVSDEKIAEELLVKRGHIYSGRPQIRSLIRHKEGPAYSALMDRHDIWKAQRRWCHAAMAEAYKHHFYGHVEKEMSRYLGLLLLDPARFLDYTREYCGRVMSRLAWDDATQGRATGDSADQTLHCMSLPGPVTNLLTPLWHLPALVNPWYTAEVRREREQRAWWLASFRLAKDRMRRGDLPGDTWAYRYFEQLRREGNEGLDQPDDDEVFASCMLGFLNLVGVVTISGPLKFFLMAMALHPEWQKKAQGEIDRVCGNRMPTMQDYAQLPTVRACLKETLRWRSNVPLGVPHQAEADDEYRGVKIKKGTVILACEWNLNRVPTRYPDGNNYRPERFLEPGWPTYQEPLTRYPNFREGVSMHSFGWGRRTCLGQNLADDETFVFAAATLWAFRLAPETCPRTGRVVPIDSQATNSHVILEPLPYRMSIKVRGAERGRLVLEGYREVMGELRV</sequence>
<keyword evidence="4 5" id="KW-0408">Iron</keyword>
<dbReference type="Pfam" id="PF00067">
    <property type="entry name" value="p450"/>
    <property type="match status" value="2"/>
</dbReference>
<keyword evidence="3 6" id="KW-0560">Oxidoreductase</keyword>
<dbReference type="InterPro" id="IPR002401">
    <property type="entry name" value="Cyt_P450_E_grp-I"/>
</dbReference>
<protein>
    <submittedName>
        <fullName evidence="8">Cytochrome P450</fullName>
    </submittedName>
</protein>
<evidence type="ECO:0000256" key="3">
    <source>
        <dbReference type="ARBA" id="ARBA00023002"/>
    </source>
</evidence>
<evidence type="ECO:0000256" key="1">
    <source>
        <dbReference type="ARBA" id="ARBA00010617"/>
    </source>
</evidence>
<dbReference type="GO" id="GO:0005506">
    <property type="term" value="F:iron ion binding"/>
    <property type="evidence" value="ECO:0007669"/>
    <property type="project" value="InterPro"/>
</dbReference>
<dbReference type="InterPro" id="IPR017972">
    <property type="entry name" value="Cyt_P450_CS"/>
</dbReference>
<keyword evidence="2 5" id="KW-0479">Metal-binding</keyword>
<dbReference type="PROSITE" id="PS00086">
    <property type="entry name" value="CYTOCHROME_P450"/>
    <property type="match status" value="1"/>
</dbReference>
<evidence type="ECO:0000313" key="9">
    <source>
        <dbReference type="Proteomes" id="UP001305647"/>
    </source>
</evidence>